<evidence type="ECO:0000313" key="2">
    <source>
        <dbReference type="Proteomes" id="UP001058330"/>
    </source>
</evidence>
<keyword evidence="2" id="KW-1185">Reference proteome</keyword>
<evidence type="ECO:0008006" key="3">
    <source>
        <dbReference type="Google" id="ProtNLM"/>
    </source>
</evidence>
<proteinExistence type="predicted"/>
<organism evidence="1 2">
    <name type="scientific">Haloferax larsenii</name>
    <dbReference type="NCBI Taxonomy" id="302484"/>
    <lineage>
        <taxon>Archaea</taxon>
        <taxon>Methanobacteriati</taxon>
        <taxon>Methanobacteriota</taxon>
        <taxon>Stenosarchaea group</taxon>
        <taxon>Halobacteria</taxon>
        <taxon>Halobacteriales</taxon>
        <taxon>Haloferacaceae</taxon>
        <taxon>Haloferax</taxon>
    </lineage>
</organism>
<sequence>MNRRRVLATGATLSSTLFSGCVAKSVEELAWEVRRIGKTPEPYGPTRGEGPADISTRTVEDDENVSYLPQEDAVRYIAGWQRTNDEEAEHRETSKREPVYETTPFERWGETQCLSAGAQAAATYVQESLSHDDTVRAGVMNIGKDEDRVAFVAVRAVLDRNGDVISNPTIDFPTFVTMTPRSVDVTYALGEQEFEHTVPVYARKRVVQQQ</sequence>
<reference evidence="1" key="1">
    <citation type="submission" date="2021-07" db="EMBL/GenBank/DDBJ databases">
        <title>Studies on halocins as antimicrobial molecules from haloarchaea.</title>
        <authorList>
            <person name="Kumar S."/>
            <person name="Khare S.K."/>
        </authorList>
    </citation>
    <scope>NUCLEOTIDE SEQUENCE</scope>
    <source>
        <strain evidence="1">NCIM 5678</strain>
    </source>
</reference>
<dbReference type="GeneID" id="74527827"/>
<name>A0ABY5RI94_HALLR</name>
<dbReference type="EMBL" id="CP078063">
    <property type="protein sequence ID" value="UVE50870.1"/>
    <property type="molecule type" value="Genomic_DNA"/>
</dbReference>
<protein>
    <recommendedName>
        <fullName evidence="3">Lipoprotein</fullName>
    </recommendedName>
</protein>
<gene>
    <name evidence="1" type="ORF">KU306_02985</name>
</gene>
<dbReference type="RefSeq" id="WP_007541707.1">
    <property type="nucleotide sequence ID" value="NZ_CP078063.1"/>
</dbReference>
<dbReference type="Proteomes" id="UP001058330">
    <property type="component" value="Chromosome"/>
</dbReference>
<dbReference type="PROSITE" id="PS51257">
    <property type="entry name" value="PROKAR_LIPOPROTEIN"/>
    <property type="match status" value="1"/>
</dbReference>
<evidence type="ECO:0000313" key="1">
    <source>
        <dbReference type="EMBL" id="UVE50870.1"/>
    </source>
</evidence>
<accession>A0ABY5RI94</accession>